<feature type="region of interest" description="Disordered" evidence="1">
    <location>
        <begin position="1"/>
        <end position="20"/>
    </location>
</feature>
<keyword evidence="2" id="KW-0812">Transmembrane</keyword>
<reference evidence="3 4" key="1">
    <citation type="submission" date="2013-12" db="EMBL/GenBank/DDBJ databases">
        <authorList>
            <person name="Stott M."/>
        </authorList>
    </citation>
    <scope>NUCLEOTIDE SEQUENCE [LARGE SCALE GENOMIC DNA]</scope>
    <source>
        <strain evidence="3 4">K22</strain>
    </source>
</reference>
<accession>A0A0B6WUL1</accession>
<evidence type="ECO:0000313" key="4">
    <source>
        <dbReference type="Proteomes" id="UP000031518"/>
    </source>
</evidence>
<organism evidence="3 4">
    <name type="scientific">Pyrinomonas methylaliphatogenes</name>
    <dbReference type="NCBI Taxonomy" id="454194"/>
    <lineage>
        <taxon>Bacteria</taxon>
        <taxon>Pseudomonadati</taxon>
        <taxon>Acidobacteriota</taxon>
        <taxon>Blastocatellia</taxon>
        <taxon>Blastocatellales</taxon>
        <taxon>Pyrinomonadaceae</taxon>
        <taxon>Pyrinomonas</taxon>
    </lineage>
</organism>
<gene>
    <name evidence="3" type="ORF">PYK22_00686</name>
</gene>
<keyword evidence="4" id="KW-1185">Reference proteome</keyword>
<keyword evidence="2" id="KW-0472">Membrane</keyword>
<dbReference type="STRING" id="454194.PYK22_00686"/>
<proteinExistence type="predicted"/>
<evidence type="ECO:0008006" key="5">
    <source>
        <dbReference type="Google" id="ProtNLM"/>
    </source>
</evidence>
<dbReference type="AlphaFoldDB" id="A0A0B6WUL1"/>
<evidence type="ECO:0000256" key="2">
    <source>
        <dbReference type="SAM" id="Phobius"/>
    </source>
</evidence>
<dbReference type="EMBL" id="CBXV010000002">
    <property type="protein sequence ID" value="CDM64691.1"/>
    <property type="molecule type" value="Genomic_DNA"/>
</dbReference>
<sequence length="142" mass="15410">MNRALGVKRSGEGSGASRAHTSCERGGAMLKFVIVMALIGLAAYSLMQYVPVAIQAYGFKDFMQEKVNIAAATGKTADWVVKEIRAGSEQYGVPPDAVIKAQQSGGRMEAHVQFVKPIRLPGFTYQYSFDHTARSNSFLSSE</sequence>
<dbReference type="RefSeq" id="WP_157770642.1">
    <property type="nucleotide sequence ID" value="NZ_CBXV010000002.1"/>
</dbReference>
<feature type="transmembrane region" description="Helical" evidence="2">
    <location>
        <begin position="28"/>
        <end position="47"/>
    </location>
</feature>
<evidence type="ECO:0000256" key="1">
    <source>
        <dbReference type="SAM" id="MobiDB-lite"/>
    </source>
</evidence>
<protein>
    <recommendedName>
        <fullName evidence="5">DUF4845 domain-containing protein</fullName>
    </recommendedName>
</protein>
<dbReference type="Proteomes" id="UP000031518">
    <property type="component" value="Unassembled WGS sequence"/>
</dbReference>
<reference evidence="3 4" key="2">
    <citation type="submission" date="2015-01" db="EMBL/GenBank/DDBJ databases">
        <title>Complete genome sequence of Pyrinomonas methylaliphatogenes type strain K22T.</title>
        <authorList>
            <person name="Lee K.C.Y."/>
            <person name="Power J.F."/>
            <person name="Dunfield P.F."/>
            <person name="Morgan X.C."/>
            <person name="Huttenhower C."/>
            <person name="Stott M.B."/>
        </authorList>
    </citation>
    <scope>NUCLEOTIDE SEQUENCE [LARGE SCALE GENOMIC DNA]</scope>
    <source>
        <strain evidence="3 4">K22</strain>
    </source>
</reference>
<evidence type="ECO:0000313" key="3">
    <source>
        <dbReference type="EMBL" id="CDM64691.1"/>
    </source>
</evidence>
<name>A0A0B6WUL1_9BACT</name>
<keyword evidence="2" id="KW-1133">Transmembrane helix</keyword>